<reference evidence="1" key="1">
    <citation type="journal article" date="2021" name="PeerJ">
        <title>Extensive microbial diversity within the chicken gut microbiome revealed by metagenomics and culture.</title>
        <authorList>
            <person name="Gilroy R."/>
            <person name="Ravi A."/>
            <person name="Getino M."/>
            <person name="Pursley I."/>
            <person name="Horton D.L."/>
            <person name="Alikhan N.F."/>
            <person name="Baker D."/>
            <person name="Gharbi K."/>
            <person name="Hall N."/>
            <person name="Watson M."/>
            <person name="Adriaenssens E.M."/>
            <person name="Foster-Nyarko E."/>
            <person name="Jarju S."/>
            <person name="Secka A."/>
            <person name="Antonio M."/>
            <person name="Oren A."/>
            <person name="Chaudhuri R.R."/>
            <person name="La Ragione R."/>
            <person name="Hildebrand F."/>
            <person name="Pallen M.J."/>
        </authorList>
    </citation>
    <scope>NUCLEOTIDE SEQUENCE</scope>
    <source>
        <strain evidence="1">ChiSxjej3B15-572</strain>
    </source>
</reference>
<sequence length="52" mass="5688">MLNNIGVDSPIAGFQALMAFRNRYVDQFSSRMGAIWAGGCRITCSITTRTTS</sequence>
<gene>
    <name evidence="1" type="ORF">H9856_02035</name>
</gene>
<evidence type="ECO:0000313" key="1">
    <source>
        <dbReference type="EMBL" id="HIX35184.1"/>
    </source>
</evidence>
<protein>
    <submittedName>
        <fullName evidence="1">Uncharacterized protein</fullName>
    </submittedName>
</protein>
<dbReference type="EMBL" id="DXFH01000003">
    <property type="protein sequence ID" value="HIX35184.1"/>
    <property type="molecule type" value="Genomic_DNA"/>
</dbReference>
<proteinExistence type="predicted"/>
<reference evidence="1" key="2">
    <citation type="submission" date="2021-04" db="EMBL/GenBank/DDBJ databases">
        <authorList>
            <person name="Gilroy R."/>
        </authorList>
    </citation>
    <scope>NUCLEOTIDE SEQUENCE</scope>
    <source>
        <strain evidence="1">ChiSxjej3B15-572</strain>
    </source>
</reference>
<comment type="caution">
    <text evidence="1">The sequence shown here is derived from an EMBL/GenBank/DDBJ whole genome shotgun (WGS) entry which is preliminary data.</text>
</comment>
<organism evidence="1 2">
    <name type="scientific">Candidatus Limosilactobacillus merdigallinarum</name>
    <dbReference type="NCBI Taxonomy" id="2838652"/>
    <lineage>
        <taxon>Bacteria</taxon>
        <taxon>Bacillati</taxon>
        <taxon>Bacillota</taxon>
        <taxon>Bacilli</taxon>
        <taxon>Lactobacillales</taxon>
        <taxon>Lactobacillaceae</taxon>
        <taxon>Limosilactobacillus</taxon>
    </lineage>
</organism>
<evidence type="ECO:0000313" key="2">
    <source>
        <dbReference type="Proteomes" id="UP000824231"/>
    </source>
</evidence>
<dbReference type="Proteomes" id="UP000824231">
    <property type="component" value="Unassembled WGS sequence"/>
</dbReference>
<accession>A0A9D1VHM7</accession>
<name>A0A9D1VHM7_9LACO</name>
<dbReference type="AlphaFoldDB" id="A0A9D1VHM7"/>